<reference evidence="1" key="2">
    <citation type="journal article" date="2015" name="Fish Shellfish Immunol.">
        <title>Early steps in the European eel (Anguilla anguilla)-Vibrio vulnificus interaction in the gills: Role of the RtxA13 toxin.</title>
        <authorList>
            <person name="Callol A."/>
            <person name="Pajuelo D."/>
            <person name="Ebbesson L."/>
            <person name="Teles M."/>
            <person name="MacKenzie S."/>
            <person name="Amaro C."/>
        </authorList>
    </citation>
    <scope>NUCLEOTIDE SEQUENCE</scope>
</reference>
<organism evidence="1">
    <name type="scientific">Anguilla anguilla</name>
    <name type="common">European freshwater eel</name>
    <name type="synonym">Muraena anguilla</name>
    <dbReference type="NCBI Taxonomy" id="7936"/>
    <lineage>
        <taxon>Eukaryota</taxon>
        <taxon>Metazoa</taxon>
        <taxon>Chordata</taxon>
        <taxon>Craniata</taxon>
        <taxon>Vertebrata</taxon>
        <taxon>Euteleostomi</taxon>
        <taxon>Actinopterygii</taxon>
        <taxon>Neopterygii</taxon>
        <taxon>Teleostei</taxon>
        <taxon>Anguilliformes</taxon>
        <taxon>Anguillidae</taxon>
        <taxon>Anguilla</taxon>
    </lineage>
</organism>
<protein>
    <submittedName>
        <fullName evidence="1">Uncharacterized protein</fullName>
    </submittedName>
</protein>
<dbReference type="AlphaFoldDB" id="A0A0E9PG00"/>
<dbReference type="EMBL" id="GBXM01105824">
    <property type="protein sequence ID" value="JAH02753.1"/>
    <property type="molecule type" value="Transcribed_RNA"/>
</dbReference>
<reference evidence="1" key="1">
    <citation type="submission" date="2014-11" db="EMBL/GenBank/DDBJ databases">
        <authorList>
            <person name="Amaro Gonzalez C."/>
        </authorList>
    </citation>
    <scope>NUCLEOTIDE SEQUENCE</scope>
</reference>
<sequence>MPIILHCRPRAYVRYILTVHIGNKAEKYNGHLYS</sequence>
<evidence type="ECO:0000313" key="1">
    <source>
        <dbReference type="EMBL" id="JAH02753.1"/>
    </source>
</evidence>
<name>A0A0E9PG00_ANGAN</name>
<accession>A0A0E9PG00</accession>
<proteinExistence type="predicted"/>